<dbReference type="SUPFAM" id="SSF47413">
    <property type="entry name" value="lambda repressor-like DNA-binding domains"/>
    <property type="match status" value="1"/>
</dbReference>
<feature type="domain" description="HTH cro/C1-type" evidence="2">
    <location>
        <begin position="10"/>
        <end position="70"/>
    </location>
</feature>
<dbReference type="CDD" id="cd00093">
    <property type="entry name" value="HTH_XRE"/>
    <property type="match status" value="1"/>
</dbReference>
<dbReference type="InterPro" id="IPR001387">
    <property type="entry name" value="Cro/C1-type_HTH"/>
</dbReference>
<evidence type="ECO:0000313" key="3">
    <source>
        <dbReference type="EMBL" id="RAL26376.1"/>
    </source>
</evidence>
<gene>
    <name evidence="3" type="ORF">DL897_05135</name>
</gene>
<dbReference type="PANTHER" id="PTHR34475">
    <property type="match status" value="1"/>
</dbReference>
<reference evidence="3 4" key="2">
    <citation type="submission" date="2018-06" db="EMBL/GenBank/DDBJ databases">
        <authorList>
            <person name="Zhirakovskaya E."/>
        </authorList>
    </citation>
    <scope>NUCLEOTIDE SEQUENCE [LARGE SCALE GENOMIC DNA]</scope>
    <source>
        <strain evidence="3 4">FBKL4.011</strain>
    </source>
</reference>
<keyword evidence="1" id="KW-0812">Transmembrane</keyword>
<evidence type="ECO:0000256" key="1">
    <source>
        <dbReference type="SAM" id="Phobius"/>
    </source>
</evidence>
<evidence type="ECO:0000313" key="4">
    <source>
        <dbReference type="Proteomes" id="UP000251213"/>
    </source>
</evidence>
<dbReference type="Gene3D" id="1.10.260.40">
    <property type="entry name" value="lambda repressor-like DNA-binding domains"/>
    <property type="match status" value="1"/>
</dbReference>
<name>A0A364K7V1_9BACL</name>
<dbReference type="AlphaFoldDB" id="A0A364K7V1"/>
<protein>
    <recommendedName>
        <fullName evidence="2">HTH cro/C1-type domain-containing protein</fullName>
    </recommendedName>
</protein>
<dbReference type="OrthoDB" id="9797543at2"/>
<organism evidence="3 4">
    <name type="scientific">Thermoflavimicrobium daqui</name>
    <dbReference type="NCBI Taxonomy" id="2137476"/>
    <lineage>
        <taxon>Bacteria</taxon>
        <taxon>Bacillati</taxon>
        <taxon>Bacillota</taxon>
        <taxon>Bacilli</taxon>
        <taxon>Bacillales</taxon>
        <taxon>Thermoactinomycetaceae</taxon>
        <taxon>Thermoflavimicrobium</taxon>
    </lineage>
</organism>
<dbReference type="InterPro" id="IPR010982">
    <property type="entry name" value="Lambda_DNA-bd_dom_sf"/>
</dbReference>
<evidence type="ECO:0000259" key="2">
    <source>
        <dbReference type="PROSITE" id="PS50943"/>
    </source>
</evidence>
<feature type="transmembrane region" description="Helical" evidence="1">
    <location>
        <begin position="147"/>
        <end position="167"/>
    </location>
</feature>
<reference evidence="3 4" key="1">
    <citation type="submission" date="2018-06" db="EMBL/GenBank/DDBJ databases">
        <title>Thermoflavimicrobium daqus sp. nov., a thermophilic microbe isolated from Moutai-flavour Daqu.</title>
        <authorList>
            <person name="Wang X."/>
            <person name="Zhou H."/>
        </authorList>
    </citation>
    <scope>NUCLEOTIDE SEQUENCE [LARGE SCALE GENOMIC DNA]</scope>
    <source>
        <strain evidence="3 4">FBKL4.011</strain>
    </source>
</reference>
<dbReference type="Pfam" id="PF13413">
    <property type="entry name" value="HTH_25"/>
    <property type="match status" value="1"/>
</dbReference>
<accession>A0A364K7V1</accession>
<dbReference type="Proteomes" id="UP000251213">
    <property type="component" value="Unassembled WGS sequence"/>
</dbReference>
<dbReference type="InterPro" id="IPR025194">
    <property type="entry name" value="RodZ-like_C"/>
</dbReference>
<comment type="caution">
    <text evidence="3">The sequence shown here is derived from an EMBL/GenBank/DDBJ whole genome shotgun (WGS) entry which is preliminary data.</text>
</comment>
<proteinExistence type="predicted"/>
<dbReference type="InterPro" id="IPR050400">
    <property type="entry name" value="Bact_Cytoskel_RodZ"/>
</dbReference>
<keyword evidence="1" id="KW-1133">Transmembrane helix</keyword>
<dbReference type="PANTHER" id="PTHR34475:SF1">
    <property type="entry name" value="CYTOSKELETON PROTEIN RODZ"/>
    <property type="match status" value="1"/>
</dbReference>
<dbReference type="GO" id="GO:0003677">
    <property type="term" value="F:DNA binding"/>
    <property type="evidence" value="ECO:0007669"/>
    <property type="project" value="InterPro"/>
</dbReference>
<keyword evidence="4" id="KW-1185">Reference proteome</keyword>
<dbReference type="EMBL" id="QJKK01000002">
    <property type="protein sequence ID" value="RAL26376.1"/>
    <property type="molecule type" value="Genomic_DNA"/>
</dbReference>
<keyword evidence="1" id="KW-0472">Membrane</keyword>
<sequence>MLSNPITEKLRLAREQKRLTLAQIEAHTKIPVRYILSIEKGDFAAIPPSVPLTLHIRSLAQLLEVDPAPILQAYQNTKRRAKPSPSSSQTTMIFQSAALPNTGNNSMNMGGTPANHGQTFLSRKETMKVRKLQEQSINSWQRWLFKWYVYVPIIAVFILVPIAIWLWNDSEQEAPTKASTTTPVSQASTTSPSPIVEQKKAEIQLVRAAETSQDETDVYEVKNVEQLRVKIEATGSVKISAHMGDKKGKVLLNKTLTAEESEEVTDQNGIFITVSSPKQVVLYINDIIIDTSKAKKAQNYQFKLSN</sequence>
<dbReference type="PROSITE" id="PS50943">
    <property type="entry name" value="HTH_CROC1"/>
    <property type="match status" value="1"/>
</dbReference>
<dbReference type="Pfam" id="PF13464">
    <property type="entry name" value="RodZ_C"/>
    <property type="match status" value="1"/>
</dbReference>